<feature type="compositionally biased region" description="Polar residues" evidence="1">
    <location>
        <begin position="271"/>
        <end position="289"/>
    </location>
</feature>
<evidence type="ECO:0000313" key="4">
    <source>
        <dbReference type="Proteomes" id="UP000295680"/>
    </source>
</evidence>
<protein>
    <submittedName>
        <fullName evidence="3">Uncharacterized protein DUF2637</fullName>
    </submittedName>
</protein>
<keyword evidence="2" id="KW-1133">Transmembrane helix</keyword>
<comment type="caution">
    <text evidence="3">The sequence shown here is derived from an EMBL/GenBank/DDBJ whole genome shotgun (WGS) entry which is preliminary data.</text>
</comment>
<reference evidence="3 4" key="1">
    <citation type="submission" date="2019-03" db="EMBL/GenBank/DDBJ databases">
        <title>Genomic Encyclopedia of Type Strains, Phase IV (KMG-IV): sequencing the most valuable type-strain genomes for metagenomic binning, comparative biology and taxonomic classification.</title>
        <authorList>
            <person name="Goeker M."/>
        </authorList>
    </citation>
    <scope>NUCLEOTIDE SEQUENCE [LARGE SCALE GENOMIC DNA]</scope>
    <source>
        <strain evidence="3 4">DSM 45934</strain>
    </source>
</reference>
<accession>A0A4V2S7S0</accession>
<dbReference type="Proteomes" id="UP000295680">
    <property type="component" value="Unassembled WGS sequence"/>
</dbReference>
<feature type="region of interest" description="Disordered" evidence="1">
    <location>
        <begin position="127"/>
        <end position="173"/>
    </location>
</feature>
<organism evidence="3 4">
    <name type="scientific">Actinocrispum wychmicini</name>
    <dbReference type="NCBI Taxonomy" id="1213861"/>
    <lineage>
        <taxon>Bacteria</taxon>
        <taxon>Bacillati</taxon>
        <taxon>Actinomycetota</taxon>
        <taxon>Actinomycetes</taxon>
        <taxon>Pseudonocardiales</taxon>
        <taxon>Pseudonocardiaceae</taxon>
        <taxon>Actinocrispum</taxon>
    </lineage>
</organism>
<feature type="compositionally biased region" description="Basic residues" evidence="1">
    <location>
        <begin position="257"/>
        <end position="267"/>
    </location>
</feature>
<keyword evidence="2" id="KW-0472">Membrane</keyword>
<dbReference type="Pfam" id="PF10935">
    <property type="entry name" value="DUF2637"/>
    <property type="match status" value="1"/>
</dbReference>
<evidence type="ECO:0000256" key="1">
    <source>
        <dbReference type="SAM" id="MobiDB-lite"/>
    </source>
</evidence>
<gene>
    <name evidence="3" type="ORF">EV192_103664</name>
</gene>
<feature type="transmembrane region" description="Helical" evidence="2">
    <location>
        <begin position="39"/>
        <end position="57"/>
    </location>
</feature>
<feature type="transmembrane region" description="Helical" evidence="2">
    <location>
        <begin position="69"/>
        <end position="87"/>
    </location>
</feature>
<evidence type="ECO:0000256" key="2">
    <source>
        <dbReference type="SAM" id="Phobius"/>
    </source>
</evidence>
<evidence type="ECO:0000313" key="3">
    <source>
        <dbReference type="EMBL" id="TCO61080.1"/>
    </source>
</evidence>
<dbReference type="InterPro" id="IPR021235">
    <property type="entry name" value="DUF2637"/>
</dbReference>
<sequence length="289" mass="30410">MVRGTTVFAVSVVAAVAAAVSFMHMQELAARAGEGWRSWLIPLAIDGLVVAASMTMVVRRRAGRKTGWLAWTSITLGITASLAANIAAAEPTLIGRAVAAWPPVALLLAYELLMGQIQVTNNLTASTQDIPRPEHQPDATPTVATASSQPSTTDDSTAMPATTNDASSTTAAPKGTATTALAVSSNLVDGTVSRPALTPILMAVPDVDENTDENVRRAARAYYLKTLAHGLPCTGRELADMYDRCERWGRYQIRAARRTHTTTRTAHHATGSTSPPATGHSTPSAQPTS</sequence>
<proteinExistence type="predicted"/>
<feature type="compositionally biased region" description="Polar residues" evidence="1">
    <location>
        <begin position="142"/>
        <end position="160"/>
    </location>
</feature>
<keyword evidence="2" id="KW-0812">Transmembrane</keyword>
<feature type="compositionally biased region" description="Low complexity" evidence="1">
    <location>
        <begin position="161"/>
        <end position="173"/>
    </location>
</feature>
<name>A0A4V2S7S0_9PSEU</name>
<feature type="region of interest" description="Disordered" evidence="1">
    <location>
        <begin position="257"/>
        <end position="289"/>
    </location>
</feature>
<dbReference type="EMBL" id="SLWS01000003">
    <property type="protein sequence ID" value="TCO61080.1"/>
    <property type="molecule type" value="Genomic_DNA"/>
</dbReference>
<dbReference type="AlphaFoldDB" id="A0A4V2S7S0"/>
<keyword evidence="4" id="KW-1185">Reference proteome</keyword>